<evidence type="ECO:0000313" key="1">
    <source>
        <dbReference type="EMBL" id="KAL2060435.1"/>
    </source>
</evidence>
<dbReference type="Proteomes" id="UP001595075">
    <property type="component" value="Unassembled WGS sequence"/>
</dbReference>
<keyword evidence="2" id="KW-1185">Reference proteome</keyword>
<organism evidence="1 2">
    <name type="scientific">Oculimacula yallundae</name>
    <dbReference type="NCBI Taxonomy" id="86028"/>
    <lineage>
        <taxon>Eukaryota</taxon>
        <taxon>Fungi</taxon>
        <taxon>Dikarya</taxon>
        <taxon>Ascomycota</taxon>
        <taxon>Pezizomycotina</taxon>
        <taxon>Leotiomycetes</taxon>
        <taxon>Helotiales</taxon>
        <taxon>Ploettnerulaceae</taxon>
        <taxon>Oculimacula</taxon>
    </lineage>
</organism>
<name>A0ABR4BS56_9HELO</name>
<proteinExistence type="predicted"/>
<dbReference type="EMBL" id="JAZHXI010000022">
    <property type="protein sequence ID" value="KAL2060435.1"/>
    <property type="molecule type" value="Genomic_DNA"/>
</dbReference>
<sequence length="46" mass="5219">MENGGPVKFGYSDLVKEVEDLLRNLSPEHLQIFADPALEERHQKAP</sequence>
<accession>A0ABR4BS56</accession>
<gene>
    <name evidence="1" type="ORF">VTL71DRAFT_9466</name>
</gene>
<evidence type="ECO:0000313" key="2">
    <source>
        <dbReference type="Proteomes" id="UP001595075"/>
    </source>
</evidence>
<protein>
    <submittedName>
        <fullName evidence="1">Uncharacterized protein</fullName>
    </submittedName>
</protein>
<reference evidence="1 2" key="1">
    <citation type="journal article" date="2024" name="Commun. Biol.">
        <title>Comparative genomic analysis of thermophilic fungi reveals convergent evolutionary adaptations and gene losses.</title>
        <authorList>
            <person name="Steindorff A.S."/>
            <person name="Aguilar-Pontes M.V."/>
            <person name="Robinson A.J."/>
            <person name="Andreopoulos B."/>
            <person name="LaButti K."/>
            <person name="Kuo A."/>
            <person name="Mondo S."/>
            <person name="Riley R."/>
            <person name="Otillar R."/>
            <person name="Haridas S."/>
            <person name="Lipzen A."/>
            <person name="Grimwood J."/>
            <person name="Schmutz J."/>
            <person name="Clum A."/>
            <person name="Reid I.D."/>
            <person name="Moisan M.C."/>
            <person name="Butler G."/>
            <person name="Nguyen T.T.M."/>
            <person name="Dewar K."/>
            <person name="Conant G."/>
            <person name="Drula E."/>
            <person name="Henrissat B."/>
            <person name="Hansel C."/>
            <person name="Singer S."/>
            <person name="Hutchinson M.I."/>
            <person name="de Vries R.P."/>
            <person name="Natvig D.O."/>
            <person name="Powell A.J."/>
            <person name="Tsang A."/>
            <person name="Grigoriev I.V."/>
        </authorList>
    </citation>
    <scope>NUCLEOTIDE SEQUENCE [LARGE SCALE GENOMIC DNA]</scope>
    <source>
        <strain evidence="1 2">CBS 494.80</strain>
    </source>
</reference>
<comment type="caution">
    <text evidence="1">The sequence shown here is derived from an EMBL/GenBank/DDBJ whole genome shotgun (WGS) entry which is preliminary data.</text>
</comment>